<dbReference type="CDD" id="cd03801">
    <property type="entry name" value="GT4_PimA-like"/>
    <property type="match status" value="1"/>
</dbReference>
<organism evidence="3 4">
    <name type="scientific">Streptomyces vulcanius</name>
    <dbReference type="NCBI Taxonomy" id="1441876"/>
    <lineage>
        <taxon>Bacteria</taxon>
        <taxon>Bacillati</taxon>
        <taxon>Actinomycetota</taxon>
        <taxon>Actinomycetes</taxon>
        <taxon>Kitasatosporales</taxon>
        <taxon>Streptomycetaceae</taxon>
        <taxon>Streptomyces</taxon>
    </lineage>
</organism>
<name>A0ABV9B745_9ACTN</name>
<dbReference type="InterPro" id="IPR046922">
    <property type="entry name" value="CATRA-N"/>
</dbReference>
<evidence type="ECO:0000313" key="4">
    <source>
        <dbReference type="Proteomes" id="UP001595839"/>
    </source>
</evidence>
<keyword evidence="4" id="KW-1185">Reference proteome</keyword>
<evidence type="ECO:0000259" key="2">
    <source>
        <dbReference type="Pfam" id="PF20269"/>
    </source>
</evidence>
<dbReference type="EMBL" id="JBHSFK010000049">
    <property type="protein sequence ID" value="MFC4506952.1"/>
    <property type="molecule type" value="Genomic_DNA"/>
</dbReference>
<feature type="domain" description="CASPASE and TPR Repeat-Associated N-terminal" evidence="2">
    <location>
        <begin position="28"/>
        <end position="159"/>
    </location>
</feature>
<comment type="caution">
    <text evidence="3">The sequence shown here is derived from an EMBL/GenBank/DDBJ whole genome shotgun (WGS) entry which is preliminary data.</text>
</comment>
<evidence type="ECO:0000256" key="1">
    <source>
        <dbReference type="SAM" id="MobiDB-lite"/>
    </source>
</evidence>
<gene>
    <name evidence="3" type="ORF">ACFPIH_47180</name>
</gene>
<dbReference type="InterPro" id="IPR050194">
    <property type="entry name" value="Glycosyltransferase_grp1"/>
</dbReference>
<dbReference type="NCBIfam" id="NF038357">
    <property type="entry name" value="BN6_48550_fam"/>
    <property type="match status" value="1"/>
</dbReference>
<accession>A0ABV9B745</accession>
<dbReference type="PANTHER" id="PTHR45947">
    <property type="entry name" value="SULFOQUINOVOSYL TRANSFERASE SQD2"/>
    <property type="match status" value="1"/>
</dbReference>
<sequence length="745" mass="79746">MSEARRGSRPEAGVYRYVPETAVAKQEVAVHVFVPLDVPHAEAGLASLRAMWDRFRQLRGSGTPLSGSIPARVPDVLPLAPAHGSVPVAAVQYGRRDQAILRRHHEILNLSLLLGAEPDRTWPGLRRRLSTVIGPLGPVHLGAVTLELGVLPAETPGDLDLLEPEGGDETRADRLLRLLGRTGDRRLGAWAWSEGGSAELPPFVRYLMHTTAIRYQWAVHRRLIEGRAAGNDGPRAVVRPPYSDAGHRLLTDPTAELRLIRHSVSGTWDNALRALEASGRTTGVELDAAAALERDERFVSWFLGSLDDALTIHELAGHRTPPSQARSQAPAGASEVPPAEPGRPVRVLVVADEWFPAHGGVSTFNRALCVALAAAGADVRVMVVASTPEEREDALAKGVRLIDSARPGLGGVAALLRRPVLTDGFEPDLVLGHGRVTGPAARQQAEDHFPGAGRLHFLHVEPDRAEGHKPHAEGGPGARAEERTDLELELCRGALHPMPVGPRLESALRSHLRTPMYRDLASPVRIDPGFDGRDAVLPPAGGTPQILMTGRLEDAPLKGLDIACRALGQAVPDRAPPGHWELLLRGVPAQQFKKSVEQVTKWIANPAVDVTPYGYSSSPWRVENDVARASLLLMPSRAEAFGLAGLEAVAAGVPVLVSGRSGLGVLLRAQNLPVAELAVVDVDGQGGKADIKRWQTAISAVMWDLDAAFARAAELRKAMAARVTWADAAATVLERARRTGSAGRG</sequence>
<dbReference type="Pfam" id="PF20269">
    <property type="entry name" value="CATRA-N"/>
    <property type="match status" value="1"/>
</dbReference>
<dbReference type="Proteomes" id="UP001595839">
    <property type="component" value="Unassembled WGS sequence"/>
</dbReference>
<proteinExistence type="predicted"/>
<evidence type="ECO:0000313" key="3">
    <source>
        <dbReference type="EMBL" id="MFC4506952.1"/>
    </source>
</evidence>
<dbReference type="SUPFAM" id="SSF53756">
    <property type="entry name" value="UDP-Glycosyltransferase/glycogen phosphorylase"/>
    <property type="match status" value="1"/>
</dbReference>
<reference evidence="4" key="1">
    <citation type="journal article" date="2019" name="Int. J. Syst. Evol. Microbiol.">
        <title>The Global Catalogue of Microorganisms (GCM) 10K type strain sequencing project: providing services to taxonomists for standard genome sequencing and annotation.</title>
        <authorList>
            <consortium name="The Broad Institute Genomics Platform"/>
            <consortium name="The Broad Institute Genome Sequencing Center for Infectious Disease"/>
            <person name="Wu L."/>
            <person name="Ma J."/>
        </authorList>
    </citation>
    <scope>NUCLEOTIDE SEQUENCE [LARGE SCALE GENOMIC DNA]</scope>
    <source>
        <strain evidence="4">CGMCC 4.7177</strain>
    </source>
</reference>
<protein>
    <submittedName>
        <fullName evidence="3">CATRA conflict system CASPASE/TPR repeat-associated protein</fullName>
    </submittedName>
</protein>
<dbReference type="PANTHER" id="PTHR45947:SF3">
    <property type="entry name" value="SULFOQUINOVOSYL TRANSFERASE SQD2"/>
    <property type="match status" value="1"/>
</dbReference>
<dbReference type="RefSeq" id="WP_381185167.1">
    <property type="nucleotide sequence ID" value="NZ_JBHSFK010000049.1"/>
</dbReference>
<dbReference type="Pfam" id="PF20706">
    <property type="entry name" value="GT4-conflict"/>
    <property type="match status" value="1"/>
</dbReference>
<dbReference type="Gene3D" id="3.40.50.2000">
    <property type="entry name" value="Glycogen Phosphorylase B"/>
    <property type="match status" value="2"/>
</dbReference>
<feature type="region of interest" description="Disordered" evidence="1">
    <location>
        <begin position="319"/>
        <end position="341"/>
    </location>
</feature>